<sequence>MSRASEADKENHSRCQQNPAKGHTASVCRSPEGVDLEAPASRPAHAAVVRALERSEAENAILRRRIVAYQRQQRNGGRQLVRARRTIAILRERLKNFSKISRHLVRSSEVGRARAEKKEEETRSDAELVLERLSGENGSLRGALGRAHKAIYALQQRCNRFPKLLEQRLLKAKSQPLTVRLRKKGVYTAQARMLARMLVRTGCAQDRVGDILRLIGQALGVRVEGKMSSRTVRRAMLELGAAADIQTGFEVLIAKCFTLSGDGTTDRHINMEAQHMLLMLPSPDGTTYEPKNRLLGVESTTDHTSETQFAGWLRRFRQITEAFNHSPYARRTGQSIDMETFALKLKGVGGDHAADQLKTARFFETWKRDMTCLFLARTHLSPDDGPQEEPSMALQRVTKEVTTAAIDASGGLTAWDLLKPDERVAVYASHFQDAALRLGRELYDALPWEEQAPLAVFLRLGCAMHKDLNAVKGGSTAMMSGWAELGLTPPVLLANKDNASTLRDIDPGLLDLDRADLADELSPAELRAFEASTRGGVKLTNLAGALFNHKDDKKGQQDTYLFYFQEIVGHALRFPDTSNTRYQSHCVAAAELLVHLRHYIRFLEILRDRKAKPGFTNMEENIYRGLQCAKTLTELAVLALYAQAVTHPYMRVVRQPKLNGLLLGPFHEQVKEYIKLLIADPNGLLCPDPDRGTGTPALDGLEWERPEAMEAIYRLAPDLPHLRDIFVFFMRGALKIWEQFTKEFVKGGAIDRLSPADLDAIWIMPTNDHNEGILGGRRVWRRDNPNGTEEMFNATKKAQHNETEEFIATHLNTEEDEHHLRQTARQLEAQKPSAARRKEITQHAINTAVQNALDAEEKKRKDDAVMEMLQARTLILDRTKVEAMTKSAMEEQLEVYRKVYKYPVPKKYIIPNRPQKLNALLEAIERHTQAAGSPIT</sequence>
<evidence type="ECO:0000313" key="2">
    <source>
        <dbReference type="EMBL" id="RDX45192.1"/>
    </source>
</evidence>
<evidence type="ECO:0000256" key="1">
    <source>
        <dbReference type="SAM" id="MobiDB-lite"/>
    </source>
</evidence>
<dbReference type="OrthoDB" id="2751128at2759"/>
<evidence type="ECO:0000313" key="3">
    <source>
        <dbReference type="Proteomes" id="UP000256964"/>
    </source>
</evidence>
<accession>A0A371CY21</accession>
<feature type="compositionally biased region" description="Basic and acidic residues" evidence="1">
    <location>
        <begin position="1"/>
        <end position="13"/>
    </location>
</feature>
<feature type="region of interest" description="Disordered" evidence="1">
    <location>
        <begin position="1"/>
        <end position="41"/>
    </location>
</feature>
<name>A0A371CY21_9APHY</name>
<protein>
    <submittedName>
        <fullName evidence="2">Uncharacterized protein</fullName>
    </submittedName>
</protein>
<dbReference type="EMBL" id="KZ857440">
    <property type="protein sequence ID" value="RDX45192.1"/>
    <property type="molecule type" value="Genomic_DNA"/>
</dbReference>
<dbReference type="Proteomes" id="UP000256964">
    <property type="component" value="Unassembled WGS sequence"/>
</dbReference>
<keyword evidence="3" id="KW-1185">Reference proteome</keyword>
<dbReference type="AlphaFoldDB" id="A0A371CY21"/>
<gene>
    <name evidence="2" type="ORF">OH76DRAFT_1486504</name>
</gene>
<organism evidence="2 3">
    <name type="scientific">Lentinus brumalis</name>
    <dbReference type="NCBI Taxonomy" id="2498619"/>
    <lineage>
        <taxon>Eukaryota</taxon>
        <taxon>Fungi</taxon>
        <taxon>Dikarya</taxon>
        <taxon>Basidiomycota</taxon>
        <taxon>Agaricomycotina</taxon>
        <taxon>Agaricomycetes</taxon>
        <taxon>Polyporales</taxon>
        <taxon>Polyporaceae</taxon>
        <taxon>Lentinus</taxon>
    </lineage>
</organism>
<dbReference type="STRING" id="139420.A0A371CY21"/>
<reference evidence="2 3" key="1">
    <citation type="journal article" date="2018" name="Biotechnol. Biofuels">
        <title>Integrative visual omics of the white-rot fungus Polyporus brumalis exposes the biotechnological potential of its oxidative enzymes for delignifying raw plant biomass.</title>
        <authorList>
            <person name="Miyauchi S."/>
            <person name="Rancon A."/>
            <person name="Drula E."/>
            <person name="Hage H."/>
            <person name="Chaduli D."/>
            <person name="Favel A."/>
            <person name="Grisel S."/>
            <person name="Henrissat B."/>
            <person name="Herpoel-Gimbert I."/>
            <person name="Ruiz-Duenas F.J."/>
            <person name="Chevret D."/>
            <person name="Hainaut M."/>
            <person name="Lin J."/>
            <person name="Wang M."/>
            <person name="Pangilinan J."/>
            <person name="Lipzen A."/>
            <person name="Lesage-Meessen L."/>
            <person name="Navarro D."/>
            <person name="Riley R."/>
            <person name="Grigoriev I.V."/>
            <person name="Zhou S."/>
            <person name="Raouche S."/>
            <person name="Rosso M.N."/>
        </authorList>
    </citation>
    <scope>NUCLEOTIDE SEQUENCE [LARGE SCALE GENOMIC DNA]</scope>
    <source>
        <strain evidence="2 3">BRFM 1820</strain>
    </source>
</reference>
<proteinExistence type="predicted"/>